<sequence length="179" mass="19912">MKNLLLNPLLAVCCTVPLYLISGSHARADDWGCEVILCLSNPGGPTEFAQCRPPVERLWRELAKGHSFPTCSGVGFKSSRPGYEPYFCDAGYKLVGDYGPRGQQATCVSQSLQEVSEALCSFDRDRRNNSSGSLVSPRWKKVNGSMRCMAYRITRPNTRSQPHYVDVTIDGSGTHRVWY</sequence>
<evidence type="ECO:0000313" key="1">
    <source>
        <dbReference type="EMBL" id="WVT06311.1"/>
    </source>
</evidence>
<evidence type="ECO:0000313" key="2">
    <source>
        <dbReference type="Proteomes" id="UP001432360"/>
    </source>
</evidence>
<dbReference type="Proteomes" id="UP001432360">
    <property type="component" value="Plasmid pSchITTGS70b"/>
</dbReference>
<reference evidence="1" key="1">
    <citation type="submission" date="2023-08" db="EMBL/GenBank/DDBJ databases">
        <title>Complete genome sequence of Sinorhizobium chiapanecum ITTG S70 isolated from Acaciella angustissima nodules in Chiapas-Mexico.</title>
        <authorList>
            <person name="Rincon-Rosales R."/>
            <person name="Rogel M.A."/>
            <person name="Rincon-Medina C.I."/>
            <person name="Guerrero G."/>
            <person name="Manzano-Gomez L.A."/>
            <person name="Lopez-Lopez A."/>
            <person name="Rincon Molina F.A."/>
            <person name="Martinez-Romero E."/>
        </authorList>
    </citation>
    <scope>NUCLEOTIDE SEQUENCE</scope>
    <source>
        <strain evidence="1">ITTG S70</strain>
        <plasmid evidence="1">pSchITTGS70b</plasmid>
    </source>
</reference>
<name>A0ABZ2BIU8_9HYPH</name>
<dbReference type="RefSeq" id="WP_331375375.1">
    <property type="nucleotide sequence ID" value="NZ_CP133150.1"/>
</dbReference>
<gene>
    <name evidence="1" type="ORF">RB548_21790</name>
</gene>
<geneLocation type="plasmid" evidence="1 2">
    <name>pSchITTGS70b</name>
</geneLocation>
<organism evidence="1 2">
    <name type="scientific">Sinorhizobium chiapasense</name>
    <dbReference type="NCBI Taxonomy" id="501572"/>
    <lineage>
        <taxon>Bacteria</taxon>
        <taxon>Pseudomonadati</taxon>
        <taxon>Pseudomonadota</taxon>
        <taxon>Alphaproteobacteria</taxon>
        <taxon>Hyphomicrobiales</taxon>
        <taxon>Rhizobiaceae</taxon>
        <taxon>Sinorhizobium/Ensifer group</taxon>
        <taxon>Sinorhizobium</taxon>
    </lineage>
</organism>
<proteinExistence type="predicted"/>
<dbReference type="EMBL" id="CP133150">
    <property type="protein sequence ID" value="WVT06311.1"/>
    <property type="molecule type" value="Genomic_DNA"/>
</dbReference>
<accession>A0ABZ2BIU8</accession>
<keyword evidence="1" id="KW-0614">Plasmid</keyword>
<protein>
    <submittedName>
        <fullName evidence="1">Uncharacterized protein</fullName>
    </submittedName>
</protein>
<keyword evidence="2" id="KW-1185">Reference proteome</keyword>